<feature type="compositionally biased region" description="Low complexity" evidence="2">
    <location>
        <begin position="348"/>
        <end position="366"/>
    </location>
</feature>
<evidence type="ECO:0000313" key="6">
    <source>
        <dbReference type="EMBL" id="WIM88657.1"/>
    </source>
</evidence>
<dbReference type="PANTHER" id="PTHR46766:SF1">
    <property type="entry name" value="GLUTAMINE-RICH PROTEIN 2"/>
    <property type="match status" value="1"/>
</dbReference>
<protein>
    <submittedName>
        <fullName evidence="6">PPE family protein</fullName>
    </submittedName>
</protein>
<dbReference type="Pfam" id="PF18878">
    <property type="entry name" value="PPE-PPW"/>
    <property type="match status" value="1"/>
</dbReference>
<keyword evidence="3" id="KW-0812">Transmembrane</keyword>
<reference evidence="6 7" key="1">
    <citation type="journal article" date="2023" name="Microbiol. Resour. Announc.">
        <title>Complete Genome Sequence of Mycobacterium wuenschmanii, a novel Nontuberculous Mycobacterium Isolated from a captive population of Amazon Milk Frogs.</title>
        <authorList>
            <person name="Hicks J."/>
            <person name="Zeineldin M."/>
            <person name="Ward H."/>
            <person name="Wuenschmann A."/>
            <person name="Camp P."/>
            <person name="Farrell D."/>
            <person name="Lehman K."/>
            <person name="Thacker T."/>
            <person name="Cuthbert E."/>
        </authorList>
    </citation>
    <scope>NUCLEOTIDE SEQUENCE [LARGE SCALE GENOMIC DNA]</scope>
    <source>
        <strain evidence="6 7">Wuenschmanii</strain>
    </source>
</reference>
<evidence type="ECO:0000256" key="2">
    <source>
        <dbReference type="SAM" id="MobiDB-lite"/>
    </source>
</evidence>
<sequence>MTAPIWMALPPEVHSTLLSSGPGPGSLLTAAGAWSTLSTEYADTADELTTILAGVQSGAWQGPSAEQYVAAHAPYLTWLAWASAVSAVAAAQHETAAAAYTGALAAMPTLPELATNHVVHGVLTATNFFGINTIPIALNEADYVRMWVQAATTMSTYQAVAGSALAAVPPTEPAPPILTAGGESGSVTTQAATAGQQAAAATADTSWQDQLATLLSYYTQGFAQPLGELLYPSGWPFPAFPFASGVANALQSVIPGLSPALASALGWTVFHTIVLFWPLVQAAPFLLPLAIPAAFTVGFGGLAGLAGLAAIPTAPVAPIVAIPAPAAAPAANVAPSTSTIGGIGTSGGHAPAVSSAPAPSTVSAPSAGPPGGGPGFTPPYAIGGASLASALSSQAKTQEPTSRGASKAPAAAAAVAAGTKDRQRARRRQRARLHSHAHEYMDMNVGVEPEWDESTATSDQGAGPLGFAGTVATGSEQASGLATLTDDGFGSGPAMPMLPNSWSPGE</sequence>
<evidence type="ECO:0000256" key="1">
    <source>
        <dbReference type="ARBA" id="ARBA00010652"/>
    </source>
</evidence>
<keyword evidence="3" id="KW-0472">Membrane</keyword>
<dbReference type="PANTHER" id="PTHR46766">
    <property type="entry name" value="GLUTAMINE-RICH PROTEIN 2"/>
    <property type="match status" value="1"/>
</dbReference>
<comment type="similarity">
    <text evidence="1">Belongs to the mycobacterial PPE family.</text>
</comment>
<organism evidence="6 7">
    <name type="scientific">Candidatus Mycobacterium wuenschmannii</name>
    <dbReference type="NCBI Taxonomy" id="3027808"/>
    <lineage>
        <taxon>Bacteria</taxon>
        <taxon>Bacillati</taxon>
        <taxon>Actinomycetota</taxon>
        <taxon>Actinomycetes</taxon>
        <taxon>Mycobacteriales</taxon>
        <taxon>Mycobacteriaceae</taxon>
        <taxon>Mycobacterium</taxon>
    </lineage>
</organism>
<dbReference type="EMBL" id="CP126981">
    <property type="protein sequence ID" value="WIM88657.1"/>
    <property type="molecule type" value="Genomic_DNA"/>
</dbReference>
<feature type="transmembrane region" description="Helical" evidence="3">
    <location>
        <begin position="287"/>
        <end position="311"/>
    </location>
</feature>
<keyword evidence="7" id="KW-1185">Reference proteome</keyword>
<accession>A0ABY8W2J5</accession>
<feature type="compositionally biased region" description="Low complexity" evidence="2">
    <location>
        <begin position="405"/>
        <end position="417"/>
    </location>
</feature>
<feature type="region of interest" description="Disordered" evidence="2">
    <location>
        <begin position="342"/>
        <end position="379"/>
    </location>
</feature>
<proteinExistence type="inferred from homology"/>
<dbReference type="SUPFAM" id="SSF140459">
    <property type="entry name" value="PE/PPE dimer-like"/>
    <property type="match status" value="1"/>
</dbReference>
<gene>
    <name evidence="6" type="ORF">PT015_03945</name>
</gene>
<dbReference type="InterPro" id="IPR043641">
    <property type="entry name" value="PPE-PPW_C"/>
</dbReference>
<feature type="compositionally biased region" description="Polar residues" evidence="2">
    <location>
        <begin position="472"/>
        <end position="482"/>
    </location>
</feature>
<feature type="transmembrane region" description="Helical" evidence="3">
    <location>
        <begin position="260"/>
        <end position="280"/>
    </location>
</feature>
<dbReference type="InterPro" id="IPR038332">
    <property type="entry name" value="PPE_sf"/>
</dbReference>
<feature type="domain" description="PPE-PPW subfamily C-terminal" evidence="5">
    <location>
        <begin position="457"/>
        <end position="502"/>
    </location>
</feature>
<dbReference type="InterPro" id="IPR000030">
    <property type="entry name" value="PPE_dom"/>
</dbReference>
<evidence type="ECO:0000256" key="3">
    <source>
        <dbReference type="SAM" id="Phobius"/>
    </source>
</evidence>
<dbReference type="RefSeq" id="WP_285188952.1">
    <property type="nucleotide sequence ID" value="NZ_CP126981.1"/>
</dbReference>
<feature type="region of interest" description="Disordered" evidence="2">
    <location>
        <begin position="391"/>
        <end position="437"/>
    </location>
</feature>
<dbReference type="Pfam" id="PF00823">
    <property type="entry name" value="PPE"/>
    <property type="match status" value="1"/>
</dbReference>
<keyword evidence="3" id="KW-1133">Transmembrane helix</keyword>
<evidence type="ECO:0000313" key="7">
    <source>
        <dbReference type="Proteomes" id="UP001236585"/>
    </source>
</evidence>
<name>A0ABY8W2J5_9MYCO</name>
<feature type="domain" description="PPE" evidence="4">
    <location>
        <begin position="6"/>
        <end position="168"/>
    </location>
</feature>
<dbReference type="Proteomes" id="UP001236585">
    <property type="component" value="Chromosome"/>
</dbReference>
<feature type="compositionally biased region" description="Basic residues" evidence="2">
    <location>
        <begin position="423"/>
        <end position="435"/>
    </location>
</feature>
<dbReference type="Gene3D" id="1.20.1260.20">
    <property type="entry name" value="PPE superfamily"/>
    <property type="match status" value="1"/>
</dbReference>
<evidence type="ECO:0000259" key="4">
    <source>
        <dbReference type="Pfam" id="PF00823"/>
    </source>
</evidence>
<feature type="region of interest" description="Disordered" evidence="2">
    <location>
        <begin position="451"/>
        <end position="506"/>
    </location>
</feature>
<evidence type="ECO:0000259" key="5">
    <source>
        <dbReference type="Pfam" id="PF18878"/>
    </source>
</evidence>